<dbReference type="EMBL" id="CP003316">
    <property type="protein sequence ID" value="AFA39742.1"/>
    <property type="molecule type" value="Genomic_DNA"/>
</dbReference>
<dbReference type="SUPFAM" id="SSF74784">
    <property type="entry name" value="Translin"/>
    <property type="match status" value="1"/>
</dbReference>
<accession>H6QCC8</accession>
<evidence type="ECO:0000313" key="3">
    <source>
        <dbReference type="EMBL" id="AFA39742.1"/>
    </source>
</evidence>
<dbReference type="InterPro" id="IPR002848">
    <property type="entry name" value="Translin_fam"/>
</dbReference>
<proteinExistence type="predicted"/>
<keyword evidence="4" id="KW-1185">Reference proteome</keyword>
<dbReference type="NCBIfam" id="NF011157">
    <property type="entry name" value="PRK14562.1-2"/>
    <property type="match status" value="1"/>
</dbReference>
<name>H6QCC8_PYROT</name>
<feature type="binding site" evidence="1">
    <location>
        <position position="94"/>
    </location>
    <ligand>
        <name>Mg(2+)</name>
        <dbReference type="ChEBI" id="CHEBI:18420"/>
    </ligand>
</feature>
<dbReference type="CDD" id="cd14820">
    <property type="entry name" value="TRAX"/>
    <property type="match status" value="1"/>
</dbReference>
<evidence type="ECO:0000256" key="1">
    <source>
        <dbReference type="PIRSR" id="PIRSR602848-1"/>
    </source>
</evidence>
<dbReference type="InterPro" id="IPR036081">
    <property type="entry name" value="Translin_sf"/>
</dbReference>
<evidence type="ECO:0000256" key="2">
    <source>
        <dbReference type="SAM" id="Coils"/>
    </source>
</evidence>
<dbReference type="GO" id="GO:0043565">
    <property type="term" value="F:sequence-specific DNA binding"/>
    <property type="evidence" value="ECO:0007669"/>
    <property type="project" value="InterPro"/>
</dbReference>
<organism evidence="3 4">
    <name type="scientific">Pyrobaculum oguniense (strain DSM 13380 / JCM 10595 / TE7)</name>
    <dbReference type="NCBI Taxonomy" id="698757"/>
    <lineage>
        <taxon>Archaea</taxon>
        <taxon>Thermoproteota</taxon>
        <taxon>Thermoprotei</taxon>
        <taxon>Thermoproteales</taxon>
        <taxon>Thermoproteaceae</taxon>
        <taxon>Pyrobaculum</taxon>
    </lineage>
</organism>
<dbReference type="HOGENOM" id="CLU_099315_0_0_2"/>
<dbReference type="eggNOG" id="arCOG04318">
    <property type="taxonomic scope" value="Archaea"/>
</dbReference>
<dbReference type="GO" id="GO:0046872">
    <property type="term" value="F:metal ion binding"/>
    <property type="evidence" value="ECO:0007669"/>
    <property type="project" value="UniProtKB-KW"/>
</dbReference>
<dbReference type="Gene3D" id="1.20.58.2140">
    <property type="match status" value="1"/>
</dbReference>
<dbReference type="STRING" id="698757.Pogu_1715"/>
<reference evidence="3 4" key="1">
    <citation type="journal article" date="2012" name="Stand. Genomic Sci.">
        <title>Complete genome sequence of Pyrobaculum oguniense.</title>
        <authorList>
            <person name="Bernick D.L."/>
            <person name="Karplus K."/>
            <person name="Lui L.M."/>
            <person name="Coker J.K."/>
            <person name="Murphy J.N."/>
            <person name="Chan P.P."/>
            <person name="Cozen A.E."/>
            <person name="Lowe T.M."/>
        </authorList>
    </citation>
    <scope>NUCLEOTIDE SEQUENCE [LARGE SCALE GENOMIC DNA]</scope>
    <source>
        <strain evidence="3 4">TE7</strain>
    </source>
</reference>
<dbReference type="Pfam" id="PF01997">
    <property type="entry name" value="Translin"/>
    <property type="match status" value="1"/>
</dbReference>
<sequence length="200" mass="23094">MVLYIHDNCAVLDVRNLYNELREYESVKDEVVQTSIKVARLSKAVVYSVIRKDFEAAEKALREMNQTAAKLKELIAKWPMFYGSATTGLQEYVEANVLYYFMKEGKLPPREELGVDVYVYLMGVADVAGELGRSATEELLRKNIEAAKRLKEVVERLYLDLLSLEPRDFELRKKVDYVGSQANWISEKLFYATTCRREEA</sequence>
<keyword evidence="1" id="KW-0479">Metal-binding</keyword>
<dbReference type="Proteomes" id="UP000009062">
    <property type="component" value="Chromosome"/>
</dbReference>
<feature type="coiled-coil region" evidence="2">
    <location>
        <begin position="14"/>
        <end position="77"/>
    </location>
</feature>
<keyword evidence="2" id="KW-0175">Coiled coil</keyword>
<dbReference type="AlphaFoldDB" id="H6QCC8"/>
<evidence type="ECO:0000313" key="4">
    <source>
        <dbReference type="Proteomes" id="UP000009062"/>
    </source>
</evidence>
<keyword evidence="1" id="KW-0460">Magnesium</keyword>
<dbReference type="KEGG" id="pog:Pogu_1715"/>
<protein>
    <submittedName>
        <fullName evidence="3">RNA-binding protein of the translin family</fullName>
    </submittedName>
</protein>
<dbReference type="PANTHER" id="PTHR10741">
    <property type="entry name" value="TRANSLIN AND TRANSLIN ASSOCIATED PROTEIN X"/>
    <property type="match status" value="1"/>
</dbReference>
<gene>
    <name evidence="3" type="ordered locus">Pogu_1715</name>
</gene>